<dbReference type="InterPro" id="IPR013087">
    <property type="entry name" value="Znf_C2H2_type"/>
</dbReference>
<evidence type="ECO:0000259" key="12">
    <source>
        <dbReference type="PROSITE" id="PS51156"/>
    </source>
</evidence>
<comment type="caution">
    <text evidence="14">The sequence shown here is derived from an EMBL/GenBank/DDBJ whole genome shotgun (WGS) entry which is preliminary data.</text>
</comment>
<dbReference type="InterPro" id="IPR001005">
    <property type="entry name" value="SANT/Myb"/>
</dbReference>
<dbReference type="STRING" id="84645.A0A498MPD9"/>
<keyword evidence="3 9" id="KW-0863">Zinc-finger</keyword>
<evidence type="ECO:0000256" key="7">
    <source>
        <dbReference type="ARBA" id="ARBA00023163"/>
    </source>
</evidence>
<dbReference type="PANTHER" id="PTHR16089">
    <property type="entry name" value="REST COREPRESSOR COREST PROTEIN-RELATED"/>
    <property type="match status" value="1"/>
</dbReference>
<sequence length="745" mass="83398">MADHTSPEPESLSFAPMFRLQTEGQRSSHDLYQQGSISGLGPFEVPCEATDGTGSALNGIDQSGNAAYWGNTSPVSSIGLNRNKPQTGVYETDWSSTCHQQEASESYETTGRQQQKLDSFSEAFCSRSTSRMLGGEEHSGFNNVTPPSHALSFPLVLSPPPTPLPPSFSPPKRPQHFLPSQILSQSQIQTQTDGTLQFFPSLPSPSTGRLNHPIWLQLQADDSDGLDLTQHLQQDSNSPLVYSEHGGPHLKQINSMQKDCSLQMSLNSALVQHHHPQACVQQDLGHEHGTSEDHMTWPQNVPSSVYTGVPFNSVIQMSRELTEDWEQTTPHYTPPPMLNPTRSGTGLFCNLLSSLAVENRALWTDERKDDSQRCINIGPEFQAELPDLIIGREHEMCSEEPVREELLWTPWTELEENDTLLQHVENLLDLSASSVLPGGGANLELALHSLSHCQGNILAALELLLFKNSPPSENYHYSGMDMWTLSEQRLFHKAFAIYGKDFSFIHKMVRTKQVSQCIEFYYNSKRLSEKQNKQREREKESLEKERIAAVVSQVPSAPKTLVNQTSIDRLIHTPSLPTSFPCKQCGKMFYKIKSRNAHMKIHRQQQEDWREKLQIHPNQHHNLNLTRALTHPNQQILTQTHHQNHILTQSLIQNLVQSQTQLAFLQSAKTQSACPTSSTGCMAPTQNPQIVPKAPSLQLHTGHQQTWGSLHSVDTGGLFYNRGSMVNGLHLSIQDSIGKQWADSQ</sequence>
<feature type="compositionally biased region" description="Polar residues" evidence="10">
    <location>
        <begin position="93"/>
        <end position="115"/>
    </location>
</feature>
<evidence type="ECO:0000313" key="15">
    <source>
        <dbReference type="Proteomes" id="UP000290572"/>
    </source>
</evidence>
<dbReference type="PROSITE" id="PS50157">
    <property type="entry name" value="ZINC_FINGER_C2H2_2"/>
    <property type="match status" value="1"/>
</dbReference>
<dbReference type="SMART" id="SM00717">
    <property type="entry name" value="SANT"/>
    <property type="match status" value="1"/>
</dbReference>
<dbReference type="PROSITE" id="PS51293">
    <property type="entry name" value="SANT"/>
    <property type="match status" value="1"/>
</dbReference>
<dbReference type="InterPro" id="IPR051066">
    <property type="entry name" value="Trans_reg/Corepressor"/>
</dbReference>
<dbReference type="GO" id="GO:0000118">
    <property type="term" value="C:histone deacetylase complex"/>
    <property type="evidence" value="ECO:0007669"/>
    <property type="project" value="TreeGrafter"/>
</dbReference>
<dbReference type="InterPro" id="IPR000949">
    <property type="entry name" value="ELM2_dom"/>
</dbReference>
<evidence type="ECO:0000256" key="10">
    <source>
        <dbReference type="SAM" id="MobiDB-lite"/>
    </source>
</evidence>
<evidence type="ECO:0000313" key="14">
    <source>
        <dbReference type="EMBL" id="RXN21663.1"/>
    </source>
</evidence>
<gene>
    <name evidence="14" type="ORF">ROHU_036798</name>
</gene>
<keyword evidence="6" id="KW-0238">DNA-binding</keyword>
<dbReference type="Pfam" id="PF01448">
    <property type="entry name" value="ELM2"/>
    <property type="match status" value="1"/>
</dbReference>
<evidence type="ECO:0000256" key="5">
    <source>
        <dbReference type="ARBA" id="ARBA00023015"/>
    </source>
</evidence>
<accession>A0A498MPD9</accession>
<dbReference type="Gene3D" id="1.10.10.60">
    <property type="entry name" value="Homeodomain-like"/>
    <property type="match status" value="1"/>
</dbReference>
<dbReference type="GO" id="GO:0003677">
    <property type="term" value="F:DNA binding"/>
    <property type="evidence" value="ECO:0007669"/>
    <property type="project" value="UniProtKB-KW"/>
</dbReference>
<dbReference type="PANTHER" id="PTHR16089:SF43">
    <property type="match status" value="1"/>
</dbReference>
<name>A0A498MPD9_LABRO</name>
<dbReference type="Proteomes" id="UP000290572">
    <property type="component" value="Unassembled WGS sequence"/>
</dbReference>
<dbReference type="FunFam" id="1.10.10.60:FF:000012">
    <property type="entry name" value="Metastasis-associated 1 family, member 3"/>
    <property type="match status" value="1"/>
</dbReference>
<keyword evidence="4" id="KW-0862">Zinc</keyword>
<feature type="region of interest" description="Disordered" evidence="10">
    <location>
        <begin position="92"/>
        <end position="115"/>
    </location>
</feature>
<keyword evidence="7" id="KW-0804">Transcription</keyword>
<keyword evidence="15" id="KW-1185">Reference proteome</keyword>
<dbReference type="SMART" id="SM01189">
    <property type="entry name" value="ELM2"/>
    <property type="match status" value="1"/>
</dbReference>
<evidence type="ECO:0000256" key="6">
    <source>
        <dbReference type="ARBA" id="ARBA00023125"/>
    </source>
</evidence>
<dbReference type="PROSITE" id="PS51156">
    <property type="entry name" value="ELM2"/>
    <property type="match status" value="1"/>
</dbReference>
<protein>
    <submittedName>
        <fullName evidence="14">Transcriptional-regulating factor 1-like isoform X2</fullName>
    </submittedName>
</protein>
<evidence type="ECO:0000259" key="13">
    <source>
        <dbReference type="PROSITE" id="PS51293"/>
    </source>
</evidence>
<reference evidence="14 15" key="1">
    <citation type="submission" date="2018-03" db="EMBL/GenBank/DDBJ databases">
        <title>Draft genome sequence of Rohu Carp (Labeo rohita).</title>
        <authorList>
            <person name="Das P."/>
            <person name="Kushwaha B."/>
            <person name="Joshi C.G."/>
            <person name="Kumar D."/>
            <person name="Nagpure N.S."/>
            <person name="Sahoo L."/>
            <person name="Das S.P."/>
            <person name="Bit A."/>
            <person name="Patnaik S."/>
            <person name="Meher P.K."/>
            <person name="Jayasankar P."/>
            <person name="Koringa P.G."/>
            <person name="Patel N.V."/>
            <person name="Hinsu A.T."/>
            <person name="Kumar R."/>
            <person name="Pandey M."/>
            <person name="Agarwal S."/>
            <person name="Srivastava S."/>
            <person name="Singh M."/>
            <person name="Iquebal M.A."/>
            <person name="Jaiswal S."/>
            <person name="Angadi U.B."/>
            <person name="Kumar N."/>
            <person name="Raza M."/>
            <person name="Shah T.M."/>
            <person name="Rai A."/>
            <person name="Jena J.K."/>
        </authorList>
    </citation>
    <scope>NUCLEOTIDE SEQUENCE [LARGE SCALE GENOMIC DNA]</scope>
    <source>
        <strain evidence="14">DASCIFA01</strain>
        <tissue evidence="14">Testis</tissue>
    </source>
</reference>
<dbReference type="InterPro" id="IPR009057">
    <property type="entry name" value="Homeodomain-like_sf"/>
</dbReference>
<feature type="domain" description="C2H2-type" evidence="11">
    <location>
        <begin position="580"/>
        <end position="607"/>
    </location>
</feature>
<organism evidence="14 15">
    <name type="scientific">Labeo rohita</name>
    <name type="common">Indian major carp</name>
    <name type="synonym">Cyprinus rohita</name>
    <dbReference type="NCBI Taxonomy" id="84645"/>
    <lineage>
        <taxon>Eukaryota</taxon>
        <taxon>Metazoa</taxon>
        <taxon>Chordata</taxon>
        <taxon>Craniata</taxon>
        <taxon>Vertebrata</taxon>
        <taxon>Euteleostomi</taxon>
        <taxon>Actinopterygii</taxon>
        <taxon>Neopterygii</taxon>
        <taxon>Teleostei</taxon>
        <taxon>Ostariophysi</taxon>
        <taxon>Cypriniformes</taxon>
        <taxon>Cyprinidae</taxon>
        <taxon>Labeoninae</taxon>
        <taxon>Labeonini</taxon>
        <taxon>Labeo</taxon>
    </lineage>
</organism>
<dbReference type="AlphaFoldDB" id="A0A498MPD9"/>
<evidence type="ECO:0000256" key="4">
    <source>
        <dbReference type="ARBA" id="ARBA00022833"/>
    </source>
</evidence>
<keyword evidence="8" id="KW-0539">Nucleus</keyword>
<feature type="domain" description="ELM2" evidence="12">
    <location>
        <begin position="373"/>
        <end position="468"/>
    </location>
</feature>
<evidence type="ECO:0000256" key="9">
    <source>
        <dbReference type="PROSITE-ProRule" id="PRU00042"/>
    </source>
</evidence>
<dbReference type="GO" id="GO:0008270">
    <property type="term" value="F:zinc ion binding"/>
    <property type="evidence" value="ECO:0007669"/>
    <property type="project" value="UniProtKB-KW"/>
</dbReference>
<comment type="subcellular location">
    <subcellularLocation>
        <location evidence="1">Nucleus</location>
    </subcellularLocation>
</comment>
<feature type="domain" description="SANT" evidence="13">
    <location>
        <begin position="478"/>
        <end position="529"/>
    </location>
</feature>
<evidence type="ECO:0000256" key="8">
    <source>
        <dbReference type="ARBA" id="ARBA00023242"/>
    </source>
</evidence>
<dbReference type="SUPFAM" id="SSF46689">
    <property type="entry name" value="Homeodomain-like"/>
    <property type="match status" value="1"/>
</dbReference>
<dbReference type="PROSITE" id="PS00028">
    <property type="entry name" value="ZINC_FINGER_C2H2_1"/>
    <property type="match status" value="1"/>
</dbReference>
<keyword evidence="2" id="KW-0479">Metal-binding</keyword>
<dbReference type="Pfam" id="PF00249">
    <property type="entry name" value="Myb_DNA-binding"/>
    <property type="match status" value="1"/>
</dbReference>
<dbReference type="GO" id="GO:0003714">
    <property type="term" value="F:transcription corepressor activity"/>
    <property type="evidence" value="ECO:0007669"/>
    <property type="project" value="TreeGrafter"/>
</dbReference>
<dbReference type="EMBL" id="QBIY01012612">
    <property type="protein sequence ID" value="RXN21663.1"/>
    <property type="molecule type" value="Genomic_DNA"/>
</dbReference>
<dbReference type="GO" id="GO:0006357">
    <property type="term" value="P:regulation of transcription by RNA polymerase II"/>
    <property type="evidence" value="ECO:0007669"/>
    <property type="project" value="TreeGrafter"/>
</dbReference>
<evidence type="ECO:0000256" key="3">
    <source>
        <dbReference type="ARBA" id="ARBA00022771"/>
    </source>
</evidence>
<proteinExistence type="predicted"/>
<dbReference type="InterPro" id="IPR017884">
    <property type="entry name" value="SANT_dom"/>
</dbReference>
<evidence type="ECO:0000256" key="2">
    <source>
        <dbReference type="ARBA" id="ARBA00022723"/>
    </source>
</evidence>
<evidence type="ECO:0000256" key="1">
    <source>
        <dbReference type="ARBA" id="ARBA00004123"/>
    </source>
</evidence>
<dbReference type="GO" id="GO:0005667">
    <property type="term" value="C:transcription regulator complex"/>
    <property type="evidence" value="ECO:0007669"/>
    <property type="project" value="TreeGrafter"/>
</dbReference>
<keyword evidence="5" id="KW-0805">Transcription regulation</keyword>
<evidence type="ECO:0000259" key="11">
    <source>
        <dbReference type="PROSITE" id="PS50157"/>
    </source>
</evidence>